<dbReference type="EMBL" id="CAJFCV020000002">
    <property type="protein sequence ID" value="CAG9096612.1"/>
    <property type="molecule type" value="Genomic_DNA"/>
</dbReference>
<reference evidence="8" key="3">
    <citation type="submission" date="2020-08" db="EMBL/GenBank/DDBJ databases">
        <authorList>
            <person name="Kikuchi T."/>
        </authorList>
    </citation>
    <scope>NUCLEOTIDE SEQUENCE</scope>
    <source>
        <strain evidence="7">Ka4C1</strain>
    </source>
</reference>
<dbReference type="PDB" id="6WLF">
    <property type="method" value="X-ray"/>
    <property type="resolution" value="2.05 A"/>
    <property type="chains" value="A/B=9-454"/>
</dbReference>
<dbReference type="Gene3D" id="3.40.50.150">
    <property type="entry name" value="Vaccinia Virus protein VP39"/>
    <property type="match status" value="1"/>
</dbReference>
<feature type="binding site" evidence="12">
    <location>
        <position position="80"/>
    </location>
    <ligand>
        <name>S-adenosyl-L-homocysteine</name>
        <dbReference type="ChEBI" id="CHEBI:57856"/>
    </ligand>
</feature>
<dbReference type="Proteomes" id="UP000659654">
    <property type="component" value="Unassembled WGS sequence"/>
</dbReference>
<feature type="binding site" evidence="12">
    <location>
        <position position="106"/>
    </location>
    <ligand>
        <name>S-adenosyl-L-homocysteine</name>
        <dbReference type="ChEBI" id="CHEBI:57856"/>
    </ligand>
</feature>
<evidence type="ECO:0000313" key="10">
    <source>
        <dbReference type="Proteomes" id="UP000659654"/>
    </source>
</evidence>
<keyword evidence="12" id="KW-0002">3D-structure</keyword>
<dbReference type="OrthoDB" id="8300214at2759"/>
<sequence>MTATLHRETYFSFWNKFSSNADINTMMLNNNADQLEPFDRADIIQDLPDFTGMNVVDVGAGIGRFTTTFAQRAKHVVSSDFIDSFIEKNKERNAAFENITYQVSDALGLQVDPQSTDLVFTNWLLMYLNEQECVRFLMKTMEWLKPGGYLHVRESCTEPSTGKSKTGSMHSDKKANPTHYRYSSVYLQLLKELRWTDARGMQWRFNVLWAKSVPTYVERVLNWRQVHWLCVKVPAQDGGISNEKALISAMGRWKIIQDHTEYLLNGKTSWATDVINNVISKVDFANNNLPLYVYSPRVVSPFVFVDSHNIAAMTGLSVWAVETNPLFYRHMLNRCVEAKDRRVQYGWNADLQSSINDWGLKKARFGGVIATELFMANSDTSLMALKEILDDNANIFTIEPALSIEDFKENVVVPENMEMIAITDVSDYVVCREQKQAFDSPNQPCWLLVHARLL</sequence>
<evidence type="ECO:0000313" key="8">
    <source>
        <dbReference type="EMBL" id="CAG9096612.1"/>
    </source>
</evidence>
<feature type="domain" description="Methyltransferase" evidence="6">
    <location>
        <begin position="55"/>
        <end position="148"/>
    </location>
</feature>
<comment type="pathway">
    <text evidence="2">Lipid metabolism.</text>
</comment>
<feature type="binding site" evidence="12">
    <location>
        <position position="105"/>
    </location>
    <ligand>
        <name>S-adenosyl-L-homocysteine</name>
        <dbReference type="ChEBI" id="CHEBI:57856"/>
    </ligand>
</feature>
<dbReference type="SMR" id="A0A1I7RPU0"/>
<dbReference type="PANTHER" id="PTHR44307">
    <property type="entry name" value="PHOSPHOETHANOLAMINE METHYLTRANSFERASE"/>
    <property type="match status" value="1"/>
</dbReference>
<dbReference type="InterPro" id="IPR041698">
    <property type="entry name" value="Methyltransf_25"/>
</dbReference>
<dbReference type="CDD" id="cd02440">
    <property type="entry name" value="AdoMet_MTases"/>
    <property type="match status" value="1"/>
</dbReference>
<dbReference type="Pfam" id="PF13649">
    <property type="entry name" value="Methyltransf_25"/>
    <property type="match status" value="1"/>
</dbReference>
<evidence type="ECO:0000313" key="7">
    <source>
        <dbReference type="EMBL" id="CAD5215157.1"/>
    </source>
</evidence>
<evidence type="ECO:0000259" key="6">
    <source>
        <dbReference type="Pfam" id="PF13649"/>
    </source>
</evidence>
<reference evidence="11" key="1">
    <citation type="submission" date="2016-11" db="UniProtKB">
        <authorList>
            <consortium name="WormBaseParasite"/>
        </authorList>
    </citation>
    <scope>IDENTIFICATION</scope>
</reference>
<organism evidence="9 11">
    <name type="scientific">Bursaphelenchus xylophilus</name>
    <name type="common">Pinewood nematode worm</name>
    <name type="synonym">Aphelenchoides xylophilus</name>
    <dbReference type="NCBI Taxonomy" id="6326"/>
    <lineage>
        <taxon>Eukaryota</taxon>
        <taxon>Metazoa</taxon>
        <taxon>Ecdysozoa</taxon>
        <taxon>Nematoda</taxon>
        <taxon>Chromadorea</taxon>
        <taxon>Rhabditida</taxon>
        <taxon>Tylenchina</taxon>
        <taxon>Tylenchomorpha</taxon>
        <taxon>Aphelenchoidea</taxon>
        <taxon>Aphelenchoididae</taxon>
        <taxon>Bursaphelenchus</taxon>
    </lineage>
</organism>
<reference evidence="12" key="2">
    <citation type="journal article" date="2020" name="Mol. Biochem. Parasitol.">
        <title>Structural and biochemical analysis of phosphoethanolamine methyltransferase from the pine wilt nematode Bursaphelenchus xylophilus.</title>
        <authorList>
            <person name="Lee S.G."/>
            <person name="Chung M.S."/>
            <person name="DeMarsilis A.J."/>
            <person name="Holland C.K."/>
            <person name="Jaswaney R.V."/>
            <person name="Jiang C."/>
            <person name="Kroboth J.H.P."/>
            <person name="Kulshrestha K."/>
            <person name="Marcelo R.Z.W."/>
            <person name="Meyyappa V.M."/>
            <person name="Nelson G.B."/>
            <person name="Patel J.K."/>
            <person name="Petronio A.J."/>
            <person name="Powers S.K."/>
            <person name="Qin P.R."/>
            <person name="Ramachandran M."/>
            <person name="Rayapati D."/>
            <person name="Rincon J.A."/>
            <person name="Rocha A."/>
            <person name="Ferreira J.G.R.N."/>
            <person name="Steinbrecher M.K."/>
            <person name="Yao K."/>
            <person name="Zhang E.J."/>
            <person name="Zou A.J."/>
            <person name="Gang M."/>
            <person name="Sparks M."/>
            <person name="Cascella B."/>
            <person name="Cruz W."/>
            <person name="Jez J.M."/>
        </authorList>
    </citation>
    <scope>X-RAY CRYSTALLOGRAPHY (2.05 ANGSTROMS) OF 9-454 IN COMPLEX WITH S-ADENOSYL-L-HOMOCYSTEINE</scope>
</reference>
<feature type="binding site" evidence="12">
    <location>
        <position position="81"/>
    </location>
    <ligand>
        <name>S-adenosyl-L-homocysteine</name>
        <dbReference type="ChEBI" id="CHEBI:57856"/>
    </ligand>
</feature>
<keyword evidence="3" id="KW-0808">Transferase</keyword>
<dbReference type="SUPFAM" id="SSF53335">
    <property type="entry name" value="S-adenosyl-L-methionine-dependent methyltransferases"/>
    <property type="match status" value="1"/>
</dbReference>
<evidence type="ECO:0000313" key="9">
    <source>
        <dbReference type="Proteomes" id="UP000095284"/>
    </source>
</evidence>
<comment type="catalytic activity">
    <reaction evidence="5">
        <text>phosphoethanolamine + S-adenosyl-L-methionine = N-methylethanolamine phosphate + S-adenosyl-L-homocysteine + H(+)</text>
        <dbReference type="Rhea" id="RHEA:20365"/>
        <dbReference type="ChEBI" id="CHEBI:15378"/>
        <dbReference type="ChEBI" id="CHEBI:57781"/>
        <dbReference type="ChEBI" id="CHEBI:57856"/>
        <dbReference type="ChEBI" id="CHEBI:58190"/>
        <dbReference type="ChEBI" id="CHEBI:59789"/>
        <dbReference type="EC" id="2.1.1.103"/>
    </reaction>
    <physiologicalReaction direction="left-to-right" evidence="5">
        <dbReference type="Rhea" id="RHEA:20366"/>
    </physiologicalReaction>
</comment>
<name>A0A1I7RPU0_BURXY</name>
<proteinExistence type="evidence at protein level"/>
<evidence type="ECO:0007829" key="12">
    <source>
        <dbReference type="PDB" id="6WLF"/>
    </source>
</evidence>
<comment type="pathway">
    <text evidence="1">Phospholipid metabolism; phosphatidylcholine biosynthesis.</text>
</comment>
<protein>
    <recommendedName>
        <fullName evidence="4">phosphoethanolamine N-methyltransferase</fullName>
        <ecNumber evidence="4">2.1.1.103</ecNumber>
    </recommendedName>
</protein>
<evidence type="ECO:0000256" key="2">
    <source>
        <dbReference type="ARBA" id="ARBA00005189"/>
    </source>
</evidence>
<feature type="binding site" evidence="12">
    <location>
        <position position="122"/>
    </location>
    <ligand>
        <name>S-adenosyl-L-homocysteine</name>
        <dbReference type="ChEBI" id="CHEBI:57856"/>
    </ligand>
</feature>
<dbReference type="eggNOG" id="KOG1269">
    <property type="taxonomic scope" value="Eukaryota"/>
</dbReference>
<gene>
    <name evidence="7" type="ORF">BXYJ_LOCUS3889</name>
</gene>
<evidence type="ECO:0000256" key="5">
    <source>
        <dbReference type="ARBA" id="ARBA00047622"/>
    </source>
</evidence>
<dbReference type="WBParaSite" id="BXY_0273100.1">
    <property type="protein sequence ID" value="BXY_0273100.1"/>
    <property type="gene ID" value="BXY_0273100"/>
</dbReference>
<dbReference type="InterPro" id="IPR029063">
    <property type="entry name" value="SAM-dependent_MTases_sf"/>
</dbReference>
<evidence type="ECO:0000256" key="4">
    <source>
        <dbReference type="ARBA" id="ARBA00035674"/>
    </source>
</evidence>
<dbReference type="EMBL" id="CAJFDI010000002">
    <property type="protein sequence ID" value="CAD5215157.1"/>
    <property type="molecule type" value="Genomic_DNA"/>
</dbReference>
<evidence type="ECO:0000256" key="1">
    <source>
        <dbReference type="ARBA" id="ARBA00004969"/>
    </source>
</evidence>
<dbReference type="Proteomes" id="UP000582659">
    <property type="component" value="Unassembled WGS sequence"/>
</dbReference>
<feature type="binding site" evidence="12">
    <location>
        <position position="64"/>
    </location>
    <ligand>
        <name>S-adenosyl-L-homocysteine</name>
        <dbReference type="ChEBI" id="CHEBI:57856"/>
    </ligand>
</feature>
<evidence type="ECO:0000313" key="11">
    <source>
        <dbReference type="WBParaSite" id="BXY_0273100.1"/>
    </source>
</evidence>
<dbReference type="PANTHER" id="PTHR44307:SF18">
    <property type="entry name" value="PHOSPHOETHANOLAMINE N-METHYLTRANSFERASE 1"/>
    <property type="match status" value="1"/>
</dbReference>
<accession>A0A1I7RPU0</accession>
<evidence type="ECO:0000256" key="3">
    <source>
        <dbReference type="ARBA" id="ARBA00022679"/>
    </source>
</evidence>
<dbReference type="AlphaFoldDB" id="A0A1I7RPU0"/>
<dbReference type="EC" id="2.1.1.103" evidence="4"/>
<keyword evidence="10" id="KW-1185">Reference proteome</keyword>
<dbReference type="GO" id="GO:0000234">
    <property type="term" value="F:phosphoethanolamine N-methyltransferase activity"/>
    <property type="evidence" value="ECO:0007669"/>
    <property type="project" value="UniProtKB-EC"/>
</dbReference>
<dbReference type="Gene3D" id="3.40.50.12180">
    <property type="match status" value="1"/>
</dbReference>
<dbReference type="Proteomes" id="UP000095284">
    <property type="component" value="Unplaced"/>
</dbReference>